<accession>A0A174PJY5</accession>
<dbReference type="EC" id="4.1.1.11" evidence="9"/>
<feature type="binding site" evidence="9 11">
    <location>
        <begin position="73"/>
        <end position="75"/>
    </location>
    <ligand>
        <name>substrate</name>
    </ligand>
</feature>
<dbReference type="GO" id="GO:0015940">
    <property type="term" value="P:pantothenate biosynthetic process"/>
    <property type="evidence" value="ECO:0007669"/>
    <property type="project" value="UniProtKB-UniRule"/>
</dbReference>
<proteinExistence type="inferred from homology"/>
<dbReference type="EMBL" id="JABWDC010000022">
    <property type="protein sequence ID" value="NUN86443.1"/>
    <property type="molecule type" value="Genomic_DNA"/>
</dbReference>
<evidence type="ECO:0000256" key="6">
    <source>
        <dbReference type="ARBA" id="ARBA00023239"/>
    </source>
</evidence>
<comment type="PTM">
    <text evidence="9 12">Is synthesized initially as an inactive proenzyme, which is activated by self-cleavage at a specific serine bond to produce a beta-subunit with a hydroxyl group at its C-terminus and an alpha-subunit with a pyruvoyl group at its N-terminus.</text>
</comment>
<comment type="subcellular location">
    <subcellularLocation>
        <location evidence="9">Cytoplasm</location>
    </subcellularLocation>
</comment>
<evidence type="ECO:0000313" key="16">
    <source>
        <dbReference type="EMBL" id="RGJ23120.1"/>
    </source>
</evidence>
<protein>
    <recommendedName>
        <fullName evidence="9">Aspartate 1-decarboxylase</fullName>
        <ecNumber evidence="9">4.1.1.11</ecNumber>
    </recommendedName>
    <alternativeName>
        <fullName evidence="9">Aspartate alpha-decarboxylase</fullName>
    </alternativeName>
    <component>
        <recommendedName>
            <fullName evidence="9">Aspartate 1-decarboxylase beta chain</fullName>
        </recommendedName>
    </component>
    <component>
        <recommendedName>
            <fullName evidence="9">Aspartate 1-decarboxylase alpha chain</fullName>
        </recommendedName>
    </component>
</protein>
<evidence type="ECO:0000256" key="10">
    <source>
        <dbReference type="PIRSR" id="PIRSR006246-1"/>
    </source>
</evidence>
<reference evidence="22 23" key="2">
    <citation type="submission" date="2018-08" db="EMBL/GenBank/DDBJ databases">
        <title>A genome reference for cultivated species of the human gut microbiota.</title>
        <authorList>
            <person name="Zou Y."/>
            <person name="Xue W."/>
            <person name="Luo G."/>
        </authorList>
    </citation>
    <scope>NUCLEOTIDE SEQUENCE [LARGE SCALE GENOMIC DNA]</scope>
    <source>
        <strain evidence="18 25">AF16-31</strain>
        <strain evidence="17 23">AF18-12LB</strain>
        <strain evidence="20 26">AM22-12LB</strain>
        <strain evidence="19 24">AM23-3</strain>
        <strain evidence="16 22">TM07-19</strain>
    </source>
</reference>
<evidence type="ECO:0000256" key="2">
    <source>
        <dbReference type="ARBA" id="ARBA00022655"/>
    </source>
</evidence>
<evidence type="ECO:0000313" key="20">
    <source>
        <dbReference type="EMBL" id="RHG61234.1"/>
    </source>
</evidence>
<reference evidence="15 27" key="4">
    <citation type="submission" date="2020-07" db="EMBL/GenBank/DDBJ databases">
        <title>Bacterial metabolism rescues the inhibition of intestinal drug absorption by food and drug additives.</title>
        <authorList>
            <person name="Zou L."/>
            <person name="Spanogiannopoulos P."/>
            <person name="Chien H.-C."/>
            <person name="Pieper L.M."/>
            <person name="Cai W."/>
            <person name="Khuri N."/>
            <person name="Pottel J."/>
            <person name="Vora B."/>
            <person name="Ni Z."/>
            <person name="Tsakalozou E."/>
            <person name="Zhang W."/>
            <person name="Shoichet B.K."/>
            <person name="Giacomini K.M."/>
            <person name="Turnbaugh P.J."/>
        </authorList>
    </citation>
    <scope>NUCLEOTIDE SEQUENCE [LARGE SCALE GENOMIC DNA]</scope>
    <source>
        <strain evidence="15 27">F22</strain>
    </source>
</reference>
<evidence type="ECO:0000313" key="26">
    <source>
        <dbReference type="Proteomes" id="UP000286595"/>
    </source>
</evidence>
<comment type="subunit">
    <text evidence="9">Heterooctamer of four alpha and four beta subunits.</text>
</comment>
<dbReference type="Proteomes" id="UP000284579">
    <property type="component" value="Unassembled WGS sequence"/>
</dbReference>
<gene>
    <name evidence="9 14" type="primary">panD</name>
    <name evidence="20" type="ORF">DW252_05845</name>
    <name evidence="19" type="ORF">DW656_17435</name>
    <name evidence="18" type="ORF">DWW65_04115</name>
    <name evidence="17" type="ORF">DWX03_07095</name>
    <name evidence="16" type="ORF">DXD67_08770</name>
    <name evidence="14" type="ORF">ERS852574_01359</name>
    <name evidence="15" type="ORF">HUU93_07490</name>
</gene>
<dbReference type="EMBL" id="QSOV01000008">
    <property type="protein sequence ID" value="RGJ23120.1"/>
    <property type="molecule type" value="Genomic_DNA"/>
</dbReference>
<dbReference type="InterPro" id="IPR003190">
    <property type="entry name" value="Asp_decarbox"/>
</dbReference>
<evidence type="ECO:0000256" key="3">
    <source>
        <dbReference type="ARBA" id="ARBA00022793"/>
    </source>
</evidence>
<reference evidence="14 21" key="1">
    <citation type="submission" date="2015-09" db="EMBL/GenBank/DDBJ databases">
        <authorList>
            <consortium name="Pathogen Informatics"/>
        </authorList>
    </citation>
    <scope>NUCLEOTIDE SEQUENCE [LARGE SCALE GENOMIC DNA]</scope>
    <source>
        <strain evidence="14 21">2789STDY5834962</strain>
    </source>
</reference>
<evidence type="ECO:0000313" key="19">
    <source>
        <dbReference type="EMBL" id="RHF79022.1"/>
    </source>
</evidence>
<dbReference type="Proteomes" id="UP000286595">
    <property type="component" value="Unassembled WGS sequence"/>
</dbReference>
<keyword evidence="4 9" id="KW-0068">Autocatalytic cleavage</keyword>
<evidence type="ECO:0000256" key="4">
    <source>
        <dbReference type="ARBA" id="ARBA00022813"/>
    </source>
</evidence>
<dbReference type="EMBL" id="QRHO01000063">
    <property type="protein sequence ID" value="RHF79022.1"/>
    <property type="molecule type" value="Genomic_DNA"/>
</dbReference>
<dbReference type="PIRSF" id="PIRSF006246">
    <property type="entry name" value="Asp_decarbox"/>
    <property type="match status" value="1"/>
</dbReference>
<keyword evidence="2 9" id="KW-0566">Pantothenate biosynthesis</keyword>
<evidence type="ECO:0000313" key="23">
    <source>
        <dbReference type="Proteomes" id="UP000283360"/>
    </source>
</evidence>
<feature type="modified residue" description="Pyruvic acid (Ser)" evidence="9 12">
    <location>
        <position position="25"/>
    </location>
</feature>
<feature type="binding site" evidence="9 11">
    <location>
        <position position="57"/>
    </location>
    <ligand>
        <name>substrate</name>
    </ligand>
</feature>
<dbReference type="EMBL" id="QRIM01000005">
    <property type="protein sequence ID" value="RHG61234.1"/>
    <property type="molecule type" value="Genomic_DNA"/>
</dbReference>
<dbReference type="PANTHER" id="PTHR21012">
    <property type="entry name" value="ASPARTATE 1-DECARBOXYLASE"/>
    <property type="match status" value="1"/>
</dbReference>
<evidence type="ECO:0000256" key="5">
    <source>
        <dbReference type="ARBA" id="ARBA00023145"/>
    </source>
</evidence>
<comment type="pathway">
    <text evidence="9">Cofactor biosynthesis; (R)-pantothenate biosynthesis; beta-alanine from L-aspartate: step 1/1.</text>
</comment>
<evidence type="ECO:0000313" key="15">
    <source>
        <dbReference type="EMBL" id="NUN86443.1"/>
    </source>
</evidence>
<keyword evidence="8 9" id="KW-0670">Pyruvate</keyword>
<sequence>MTVEMLKGKIHRATVVQAELDYVGSITVDEELLEAAGIMEYEKVQIVDVNNGSRFETYTICGKRGSGMICLNGAAARCVSTGDKVIIMCYANYEAEEAKEHKPKVVFVDDENKISRVTNYEKHGLLKDQEK</sequence>
<dbReference type="CDD" id="cd06919">
    <property type="entry name" value="Asp_decarbox"/>
    <property type="match status" value="1"/>
</dbReference>
<keyword evidence="7 9" id="KW-0704">Schiff base</keyword>
<evidence type="ECO:0000313" key="22">
    <source>
        <dbReference type="Proteomes" id="UP000260655"/>
    </source>
</evidence>
<dbReference type="Proteomes" id="UP000095727">
    <property type="component" value="Unassembled WGS sequence"/>
</dbReference>
<dbReference type="HAMAP" id="MF_00446">
    <property type="entry name" value="PanD"/>
    <property type="match status" value="1"/>
</dbReference>
<dbReference type="Proteomes" id="UP000260655">
    <property type="component" value="Unassembled WGS sequence"/>
</dbReference>
<keyword evidence="6 9" id="KW-0456">Lyase</keyword>
<dbReference type="UniPathway" id="UPA00028">
    <property type="reaction ID" value="UER00002"/>
</dbReference>
<evidence type="ECO:0000256" key="1">
    <source>
        <dbReference type="ARBA" id="ARBA00022490"/>
    </source>
</evidence>
<comment type="catalytic activity">
    <reaction evidence="9">
        <text>L-aspartate + H(+) = beta-alanine + CO2</text>
        <dbReference type="Rhea" id="RHEA:19497"/>
        <dbReference type="ChEBI" id="CHEBI:15378"/>
        <dbReference type="ChEBI" id="CHEBI:16526"/>
        <dbReference type="ChEBI" id="CHEBI:29991"/>
        <dbReference type="ChEBI" id="CHEBI:57966"/>
        <dbReference type="EC" id="4.1.1.11"/>
    </reaction>
</comment>
<keyword evidence="3 9" id="KW-0210">Decarboxylase</keyword>
<reference evidence="15 27" key="3">
    <citation type="submission" date="2020-04" db="EMBL/GenBank/DDBJ databases">
        <authorList>
            <person name="Pieper L."/>
        </authorList>
    </citation>
    <scope>NUCLEOTIDE SEQUENCE [LARGE SCALE GENOMIC DNA]</scope>
    <source>
        <strain evidence="15 27">F22</strain>
    </source>
</reference>
<evidence type="ECO:0000256" key="11">
    <source>
        <dbReference type="PIRSR" id="PIRSR006246-2"/>
    </source>
</evidence>
<feature type="active site" description="Schiff-base intermediate with substrate; via pyruvic acid" evidence="9 10">
    <location>
        <position position="25"/>
    </location>
</feature>
<dbReference type="Gene3D" id="2.40.40.20">
    <property type="match status" value="1"/>
</dbReference>
<comment type="cofactor">
    <cofactor evidence="9 10">
        <name>pyruvate</name>
        <dbReference type="ChEBI" id="CHEBI:15361"/>
    </cofactor>
    <text evidence="9 10">Binds 1 pyruvoyl group covalently per subunit.</text>
</comment>
<dbReference type="Proteomes" id="UP000283360">
    <property type="component" value="Unassembled WGS sequence"/>
</dbReference>
<keyword evidence="23" id="KW-1185">Reference proteome</keyword>
<evidence type="ECO:0000256" key="12">
    <source>
        <dbReference type="PIRSR" id="PIRSR006246-3"/>
    </source>
</evidence>
<evidence type="ECO:0000256" key="13">
    <source>
        <dbReference type="PIRSR" id="PIRSR006246-5"/>
    </source>
</evidence>
<name>A0A174PJY5_9FIRM</name>
<comment type="function">
    <text evidence="9">Catalyzes the pyruvoyl-dependent decarboxylation of aspartate to produce beta-alanine.</text>
</comment>
<dbReference type="EMBL" id="QRXJ01000008">
    <property type="protein sequence ID" value="RGT90181.1"/>
    <property type="molecule type" value="Genomic_DNA"/>
</dbReference>
<evidence type="ECO:0000256" key="8">
    <source>
        <dbReference type="ARBA" id="ARBA00023317"/>
    </source>
</evidence>
<dbReference type="Proteomes" id="UP000285693">
    <property type="component" value="Unassembled WGS sequence"/>
</dbReference>
<keyword evidence="5 9" id="KW-0865">Zymogen</keyword>
<dbReference type="InterPro" id="IPR009010">
    <property type="entry name" value="Asp_de-COase-like_dom_sf"/>
</dbReference>
<dbReference type="OrthoDB" id="9803983at2"/>
<dbReference type="NCBIfam" id="TIGR00223">
    <property type="entry name" value="panD"/>
    <property type="match status" value="1"/>
</dbReference>
<evidence type="ECO:0000256" key="7">
    <source>
        <dbReference type="ARBA" id="ARBA00023270"/>
    </source>
</evidence>
<evidence type="ECO:0000313" key="27">
    <source>
        <dbReference type="Proteomes" id="UP000554488"/>
    </source>
</evidence>
<dbReference type="GO" id="GO:0006523">
    <property type="term" value="P:alanine biosynthetic process"/>
    <property type="evidence" value="ECO:0007669"/>
    <property type="project" value="InterPro"/>
</dbReference>
<evidence type="ECO:0000313" key="25">
    <source>
        <dbReference type="Proteomes" id="UP000285693"/>
    </source>
</evidence>
<dbReference type="GO" id="GO:0004068">
    <property type="term" value="F:aspartate 1-decarboxylase activity"/>
    <property type="evidence" value="ECO:0007669"/>
    <property type="project" value="UniProtKB-UniRule"/>
</dbReference>
<dbReference type="AlphaFoldDB" id="A0A174PJY5"/>
<evidence type="ECO:0000313" key="17">
    <source>
        <dbReference type="EMBL" id="RGT90181.1"/>
    </source>
</evidence>
<feature type="chain" id="PRO_5014213290" description="Aspartate 1-decarboxylase beta chain" evidence="9 13">
    <location>
        <begin position="1"/>
        <end position="24"/>
    </location>
</feature>
<dbReference type="RefSeq" id="WP_055156306.1">
    <property type="nucleotide sequence ID" value="NZ_CYXR01000008.1"/>
</dbReference>
<keyword evidence="1 9" id="KW-0963">Cytoplasm</keyword>
<evidence type="ECO:0000313" key="24">
    <source>
        <dbReference type="Proteomes" id="UP000284579"/>
    </source>
</evidence>
<evidence type="ECO:0000313" key="21">
    <source>
        <dbReference type="Proteomes" id="UP000095727"/>
    </source>
</evidence>
<dbReference type="SUPFAM" id="SSF50692">
    <property type="entry name" value="ADC-like"/>
    <property type="match status" value="1"/>
</dbReference>
<evidence type="ECO:0000256" key="9">
    <source>
        <dbReference type="HAMAP-Rule" id="MF_00446"/>
    </source>
</evidence>
<evidence type="ECO:0000313" key="14">
    <source>
        <dbReference type="EMBL" id="CUM88852.1"/>
    </source>
</evidence>
<dbReference type="Pfam" id="PF02261">
    <property type="entry name" value="Asp_decarbox"/>
    <property type="match status" value="1"/>
</dbReference>
<feature type="active site" description="Proton donor" evidence="9 10">
    <location>
        <position position="58"/>
    </location>
</feature>
<evidence type="ECO:0000313" key="18">
    <source>
        <dbReference type="EMBL" id="RGU46595.1"/>
    </source>
</evidence>
<dbReference type="Proteomes" id="UP000554488">
    <property type="component" value="Unassembled WGS sequence"/>
</dbReference>
<dbReference type="PANTHER" id="PTHR21012:SF0">
    <property type="entry name" value="ASPARTATE 1-DECARBOXYLASE"/>
    <property type="match status" value="1"/>
</dbReference>
<organism evidence="19 24">
    <name type="scientific">Coprococcus comes</name>
    <dbReference type="NCBI Taxonomy" id="410072"/>
    <lineage>
        <taxon>Bacteria</taxon>
        <taxon>Bacillati</taxon>
        <taxon>Bacillota</taxon>
        <taxon>Clostridia</taxon>
        <taxon>Lachnospirales</taxon>
        <taxon>Lachnospiraceae</taxon>
        <taxon>Coprococcus</taxon>
    </lineage>
</organism>
<dbReference type="GO" id="GO:0005829">
    <property type="term" value="C:cytosol"/>
    <property type="evidence" value="ECO:0007669"/>
    <property type="project" value="TreeGrafter"/>
</dbReference>
<feature type="chain" id="PRO_5014213289" description="Aspartate 1-decarboxylase alpha chain" evidence="9 13">
    <location>
        <begin position="25"/>
        <end position="131"/>
    </location>
</feature>
<dbReference type="EMBL" id="QRXY01000004">
    <property type="protein sequence ID" value="RGU46595.1"/>
    <property type="molecule type" value="Genomic_DNA"/>
</dbReference>
<dbReference type="EMBL" id="CYXR01000008">
    <property type="protein sequence ID" value="CUM88852.1"/>
    <property type="molecule type" value="Genomic_DNA"/>
</dbReference>
<comment type="similarity">
    <text evidence="9">Belongs to the PanD family.</text>
</comment>